<dbReference type="PANTHER" id="PTHR36441:SF1">
    <property type="entry name" value="DUF503 DOMAIN-CONTAINING PROTEIN"/>
    <property type="match status" value="1"/>
</dbReference>
<dbReference type="InterPro" id="IPR036746">
    <property type="entry name" value="TT1725-like_sf"/>
</dbReference>
<dbReference type="Pfam" id="PF04456">
    <property type="entry name" value="DUF503"/>
    <property type="match status" value="1"/>
</dbReference>
<dbReference type="InterPro" id="IPR007546">
    <property type="entry name" value="DUF503"/>
</dbReference>
<protein>
    <recommendedName>
        <fullName evidence="3">DUF503 domain-containing protein</fullName>
    </recommendedName>
</protein>
<sequence length="97" mass="11135">MKDRLNVVQCHIDLHVENSHSLKEKRRIIKSLKDRIKNQYNVAICEYGDLSLWQRAQLGLVSCSNEKNAAEATLKMAIDMIGHFPAVAIIDYRIEVI</sequence>
<organism evidence="1 2">
    <name type="scientific">candidate division WOR-3 bacterium RBG_13_43_14</name>
    <dbReference type="NCBI Taxonomy" id="1802590"/>
    <lineage>
        <taxon>Bacteria</taxon>
        <taxon>Bacteria division WOR-3</taxon>
    </lineage>
</organism>
<dbReference type="SUPFAM" id="SSF103007">
    <property type="entry name" value="Hypothetical protein TT1725"/>
    <property type="match status" value="1"/>
</dbReference>
<evidence type="ECO:0000313" key="1">
    <source>
        <dbReference type="EMBL" id="OGC39100.1"/>
    </source>
</evidence>
<dbReference type="Proteomes" id="UP000177025">
    <property type="component" value="Unassembled WGS sequence"/>
</dbReference>
<dbReference type="EMBL" id="MEUM01000151">
    <property type="protein sequence ID" value="OGC39100.1"/>
    <property type="molecule type" value="Genomic_DNA"/>
</dbReference>
<accession>A0A1F4U2N3</accession>
<dbReference type="AlphaFoldDB" id="A0A1F4U2N3"/>
<reference evidence="1 2" key="1">
    <citation type="journal article" date="2016" name="Nat. Commun.">
        <title>Thousands of microbial genomes shed light on interconnected biogeochemical processes in an aquifer system.</title>
        <authorList>
            <person name="Anantharaman K."/>
            <person name="Brown C.T."/>
            <person name="Hug L.A."/>
            <person name="Sharon I."/>
            <person name="Castelle C.J."/>
            <person name="Probst A.J."/>
            <person name="Thomas B.C."/>
            <person name="Singh A."/>
            <person name="Wilkins M.J."/>
            <person name="Karaoz U."/>
            <person name="Brodie E.L."/>
            <person name="Williams K.H."/>
            <person name="Hubbard S.S."/>
            <person name="Banfield J.F."/>
        </authorList>
    </citation>
    <scope>NUCLEOTIDE SEQUENCE [LARGE SCALE GENOMIC DNA]</scope>
</reference>
<proteinExistence type="predicted"/>
<evidence type="ECO:0008006" key="3">
    <source>
        <dbReference type="Google" id="ProtNLM"/>
    </source>
</evidence>
<name>A0A1F4U2N3_UNCW3</name>
<gene>
    <name evidence="1" type="ORF">A2Y85_04465</name>
</gene>
<comment type="caution">
    <text evidence="1">The sequence shown here is derived from an EMBL/GenBank/DDBJ whole genome shotgun (WGS) entry which is preliminary data.</text>
</comment>
<dbReference type="PANTHER" id="PTHR36441">
    <property type="entry name" value="HYPOTHETICAL CYTOSOLIC PROTEIN"/>
    <property type="match status" value="1"/>
</dbReference>
<evidence type="ECO:0000313" key="2">
    <source>
        <dbReference type="Proteomes" id="UP000177025"/>
    </source>
</evidence>
<dbReference type="Gene3D" id="3.30.70.1120">
    <property type="entry name" value="TT1725-like"/>
    <property type="match status" value="1"/>
</dbReference>